<dbReference type="Proteomes" id="UP000033995">
    <property type="component" value="Unassembled WGS sequence"/>
</dbReference>
<dbReference type="InterPro" id="IPR041682">
    <property type="entry name" value="AAA_14"/>
</dbReference>
<dbReference type="AlphaFoldDB" id="A0A0F9ZQ04"/>
<dbReference type="Gene3D" id="3.40.50.300">
    <property type="entry name" value="P-loop containing nucleotide triphosphate hydrolases"/>
    <property type="match status" value="1"/>
</dbReference>
<proteinExistence type="predicted"/>
<accession>A0A0F9ZQ04</accession>
<sequence>MFKRNIEAELLEWKLSPIRKPLIIRGARQVGKTSVVRQFAKNNFDYLFEVNLENKETYRKFEAVVSVEDFLKRLEISQNRKFVSGNSLLFIDEIQESSDVMNLLRFFAEERPDIYLIATGSLLSAKINSSFKIPVGRVEYKYLYPLNFSEYLEATENTILKEEINKVKLSDEQSLHEIACQQYRNYVFIGGMPEVVASFARNQNYIEVKEVLSRLYDTYIEDVSKYAKRQSQKKYLEWVVEMGPKFAGERFRYENFGDSGYKSREMSDAFHVTEKVMILNQIVSVNSTVLPLNFKFKRPRKLIWLDVGIVNYLNNVYPEMLKGIYAGKIMEQIVGQTLISKFKGRSFQLGYWAKDKDEGNAEVDFCFQYKNKIVGIEVKSGVGAKSRSLANMVKVGKNNVIPVQISWNKLEFKKDCVLSIPFYLLERIDDFLDLV</sequence>
<evidence type="ECO:0000259" key="1">
    <source>
        <dbReference type="Pfam" id="PF13173"/>
    </source>
</evidence>
<dbReference type="PANTHER" id="PTHR33295">
    <property type="entry name" value="ATPASE"/>
    <property type="match status" value="1"/>
</dbReference>
<dbReference type="Pfam" id="PF13635">
    <property type="entry name" value="DUF4143"/>
    <property type="match status" value="1"/>
</dbReference>
<feature type="domain" description="AAA" evidence="1">
    <location>
        <begin position="19"/>
        <end position="152"/>
    </location>
</feature>
<name>A0A0F9ZQ04_9BACT</name>
<dbReference type="CDD" id="cd00009">
    <property type="entry name" value="AAA"/>
    <property type="match status" value="1"/>
</dbReference>
<gene>
    <name evidence="3" type="ORF">UR38_C0011G0008</name>
</gene>
<protein>
    <recommendedName>
        <fullName evidence="5">AAA+ ATPase domain-containing protein</fullName>
    </recommendedName>
</protein>
<dbReference type="Pfam" id="PF13173">
    <property type="entry name" value="AAA_14"/>
    <property type="match status" value="1"/>
</dbReference>
<feature type="domain" description="DUF4143" evidence="2">
    <location>
        <begin position="221"/>
        <end position="381"/>
    </location>
</feature>
<evidence type="ECO:0000313" key="4">
    <source>
        <dbReference type="Proteomes" id="UP000033995"/>
    </source>
</evidence>
<reference evidence="3 4" key="1">
    <citation type="journal article" date="2015" name="Nature">
        <title>rRNA introns, odd ribosomes, and small enigmatic genomes across a large radiation of phyla.</title>
        <authorList>
            <person name="Brown C.T."/>
            <person name="Hug L.A."/>
            <person name="Thomas B.C."/>
            <person name="Sharon I."/>
            <person name="Castelle C.J."/>
            <person name="Singh A."/>
            <person name="Wilkins M.J."/>
            <person name="Williams K.H."/>
            <person name="Banfield J.F."/>
        </authorList>
    </citation>
    <scope>NUCLEOTIDE SEQUENCE [LARGE SCALE GENOMIC DNA]</scope>
</reference>
<evidence type="ECO:0000259" key="2">
    <source>
        <dbReference type="Pfam" id="PF13635"/>
    </source>
</evidence>
<dbReference type="InterPro" id="IPR025420">
    <property type="entry name" value="DUF4143"/>
</dbReference>
<dbReference type="PANTHER" id="PTHR33295:SF7">
    <property type="entry name" value="ATPASE"/>
    <property type="match status" value="1"/>
</dbReference>
<dbReference type="EMBL" id="LBOZ01000011">
    <property type="protein sequence ID" value="KKP46358.1"/>
    <property type="molecule type" value="Genomic_DNA"/>
</dbReference>
<organism evidence="3 4">
    <name type="scientific">Candidatus Woesebacteria bacterium GW2011_GWA2_33_28</name>
    <dbReference type="NCBI Taxonomy" id="1618561"/>
    <lineage>
        <taxon>Bacteria</taxon>
        <taxon>Candidatus Woeseibacteriota</taxon>
    </lineage>
</organism>
<dbReference type="SUPFAM" id="SSF52540">
    <property type="entry name" value="P-loop containing nucleoside triphosphate hydrolases"/>
    <property type="match status" value="1"/>
</dbReference>
<comment type="caution">
    <text evidence="3">The sequence shown here is derived from an EMBL/GenBank/DDBJ whole genome shotgun (WGS) entry which is preliminary data.</text>
</comment>
<evidence type="ECO:0000313" key="3">
    <source>
        <dbReference type="EMBL" id="KKP46358.1"/>
    </source>
</evidence>
<dbReference type="InterPro" id="IPR027417">
    <property type="entry name" value="P-loop_NTPase"/>
</dbReference>
<evidence type="ECO:0008006" key="5">
    <source>
        <dbReference type="Google" id="ProtNLM"/>
    </source>
</evidence>